<keyword evidence="9 18" id="KW-0630">Potassium</keyword>
<dbReference type="HAMAP" id="MF_01966">
    <property type="entry name" value="NADHX_epimerase"/>
    <property type="match status" value="1"/>
</dbReference>
<evidence type="ECO:0000256" key="12">
    <source>
        <dbReference type="ARBA" id="ARBA00023239"/>
    </source>
</evidence>
<evidence type="ECO:0000256" key="18">
    <source>
        <dbReference type="HAMAP-Rule" id="MF_01966"/>
    </source>
</evidence>
<dbReference type="GO" id="GO:0046872">
    <property type="term" value="F:metal ion binding"/>
    <property type="evidence" value="ECO:0007669"/>
    <property type="project" value="UniProtKB-UniRule"/>
</dbReference>
<dbReference type="EC" id="4.2.1.136" evidence="19"/>
<dbReference type="Pfam" id="PF03853">
    <property type="entry name" value="YjeF_N"/>
    <property type="match status" value="1"/>
</dbReference>
<dbReference type="InterPro" id="IPR030677">
    <property type="entry name" value="Nnr"/>
</dbReference>
<comment type="caution">
    <text evidence="22">The sequence shown here is derived from an EMBL/GenBank/DDBJ whole genome shotgun (WGS) entry which is preliminary data.</text>
</comment>
<dbReference type="InterPro" id="IPR000631">
    <property type="entry name" value="CARKD"/>
</dbReference>
<dbReference type="InterPro" id="IPR036652">
    <property type="entry name" value="YjeF_N_dom_sf"/>
</dbReference>
<evidence type="ECO:0000313" key="22">
    <source>
        <dbReference type="EMBL" id="TXJ62677.1"/>
    </source>
</evidence>
<proteinExistence type="inferred from homology"/>
<dbReference type="PANTHER" id="PTHR12592">
    <property type="entry name" value="ATP-DEPENDENT (S)-NAD(P)H-HYDRATE DEHYDRATASE FAMILY MEMBER"/>
    <property type="match status" value="1"/>
</dbReference>
<evidence type="ECO:0000256" key="19">
    <source>
        <dbReference type="PIRNR" id="PIRNR017184"/>
    </source>
</evidence>
<evidence type="ECO:0000256" key="16">
    <source>
        <dbReference type="ARBA" id="ARBA00049209"/>
    </source>
</evidence>
<comment type="subunit">
    <text evidence="17">Homotetramer.</text>
</comment>
<organism evidence="22 23">
    <name type="scientific">Prevotella brunnea</name>
    <dbReference type="NCBI Taxonomy" id="2508867"/>
    <lineage>
        <taxon>Bacteria</taxon>
        <taxon>Pseudomonadati</taxon>
        <taxon>Bacteroidota</taxon>
        <taxon>Bacteroidia</taxon>
        <taxon>Bacteroidales</taxon>
        <taxon>Prevotellaceae</taxon>
        <taxon>Prevotella</taxon>
    </lineage>
</organism>
<dbReference type="CDD" id="cd01171">
    <property type="entry name" value="YXKO-related"/>
    <property type="match status" value="1"/>
</dbReference>
<dbReference type="Gene3D" id="3.40.50.10260">
    <property type="entry name" value="YjeF N-terminal domain"/>
    <property type="match status" value="1"/>
</dbReference>
<dbReference type="Proteomes" id="UP000321612">
    <property type="component" value="Unassembled WGS sequence"/>
</dbReference>
<evidence type="ECO:0000256" key="8">
    <source>
        <dbReference type="ARBA" id="ARBA00022857"/>
    </source>
</evidence>
<dbReference type="RefSeq" id="WP_130830019.1">
    <property type="nucleotide sequence ID" value="NZ_SDIK01000022.1"/>
</dbReference>
<comment type="catalytic activity">
    <reaction evidence="1 18 19">
        <text>(6R)-NADHX = (6S)-NADHX</text>
        <dbReference type="Rhea" id="RHEA:32215"/>
        <dbReference type="ChEBI" id="CHEBI:64074"/>
        <dbReference type="ChEBI" id="CHEBI:64075"/>
        <dbReference type="EC" id="5.1.99.6"/>
    </reaction>
</comment>
<comment type="cofactor">
    <cofactor evidence="18 19">
        <name>K(+)</name>
        <dbReference type="ChEBI" id="CHEBI:29103"/>
    </cofactor>
    <text evidence="18 19">Binds 1 potassium ion per subunit.</text>
</comment>
<keyword evidence="5 18" id="KW-0479">Metal-binding</keyword>
<comment type="similarity">
    <text evidence="17">Belongs to the NnrD/CARKD family.</text>
</comment>
<keyword evidence="12 17" id="KW-0456">Lyase</keyword>
<dbReference type="InterPro" id="IPR004443">
    <property type="entry name" value="YjeF_N_dom"/>
</dbReference>
<name>A0A5C8GKN2_9BACT</name>
<evidence type="ECO:0000256" key="17">
    <source>
        <dbReference type="HAMAP-Rule" id="MF_01965"/>
    </source>
</evidence>
<evidence type="ECO:0000256" key="11">
    <source>
        <dbReference type="ARBA" id="ARBA00023235"/>
    </source>
</evidence>
<dbReference type="OrthoDB" id="9806925at2"/>
<keyword evidence="6 17" id="KW-0547">Nucleotide-binding</keyword>
<reference evidence="23" key="1">
    <citation type="submission" date="2019-05" db="EMBL/GenBank/DDBJ databases">
        <title>Prevotella brunnea sp. nov., isolated from a wound of a patient.</title>
        <authorList>
            <person name="Buhl M."/>
        </authorList>
    </citation>
    <scope>NUCLEOTIDE SEQUENCE [LARGE SCALE GENOMIC DNA]</scope>
    <source>
        <strain evidence="23">A2672</strain>
    </source>
</reference>
<evidence type="ECO:0000256" key="2">
    <source>
        <dbReference type="ARBA" id="ARBA00000909"/>
    </source>
</evidence>
<comment type="similarity">
    <text evidence="3 19">In the N-terminal section; belongs to the NnrE/AIBP family.</text>
</comment>
<comment type="catalytic activity">
    <reaction evidence="16 17 19">
        <text>(6S)-NADPHX + ADP = AMP + phosphate + NADPH + H(+)</text>
        <dbReference type="Rhea" id="RHEA:32235"/>
        <dbReference type="ChEBI" id="CHEBI:15378"/>
        <dbReference type="ChEBI" id="CHEBI:43474"/>
        <dbReference type="ChEBI" id="CHEBI:57783"/>
        <dbReference type="ChEBI" id="CHEBI:64076"/>
        <dbReference type="ChEBI" id="CHEBI:456215"/>
        <dbReference type="ChEBI" id="CHEBI:456216"/>
        <dbReference type="EC" id="4.2.1.136"/>
    </reaction>
</comment>
<feature type="binding site" evidence="17">
    <location>
        <position position="443"/>
    </location>
    <ligand>
        <name>AMP</name>
        <dbReference type="ChEBI" id="CHEBI:456215"/>
    </ligand>
</feature>
<dbReference type="SUPFAM" id="SSF64153">
    <property type="entry name" value="YjeF N-terminal domain-like"/>
    <property type="match status" value="1"/>
</dbReference>
<gene>
    <name evidence="17" type="primary">nnrD</name>
    <name evidence="18" type="synonym">nnrE</name>
    <name evidence="22" type="ORF">ETF27_03720</name>
</gene>
<evidence type="ECO:0000259" key="20">
    <source>
        <dbReference type="PROSITE" id="PS51383"/>
    </source>
</evidence>
<evidence type="ECO:0000259" key="21">
    <source>
        <dbReference type="PROSITE" id="PS51385"/>
    </source>
</evidence>
<feature type="binding site" evidence="17">
    <location>
        <position position="327"/>
    </location>
    <ligand>
        <name>(6S)-NADPHX</name>
        <dbReference type="ChEBI" id="CHEBI:64076"/>
    </ligand>
</feature>
<protein>
    <recommendedName>
        <fullName evidence="19">Bifunctional NAD(P)H-hydrate repair enzyme</fullName>
    </recommendedName>
    <alternativeName>
        <fullName evidence="19">Nicotinamide nucleotide repair protein</fullName>
    </alternativeName>
    <domain>
        <recommendedName>
            <fullName evidence="19">ADP-dependent (S)-NAD(P)H-hydrate dehydratase</fullName>
            <ecNumber evidence="19">4.2.1.136</ecNumber>
        </recommendedName>
        <alternativeName>
            <fullName evidence="19">ADP-dependent NAD(P)HX dehydratase</fullName>
        </alternativeName>
    </domain>
    <domain>
        <recommendedName>
            <fullName evidence="19">NAD(P)H-hydrate epimerase</fullName>
            <ecNumber evidence="19">5.1.99.6</ecNumber>
        </recommendedName>
    </domain>
</protein>
<dbReference type="EC" id="5.1.99.6" evidence="19"/>
<dbReference type="HAMAP" id="MF_01965">
    <property type="entry name" value="NADHX_dehydratase"/>
    <property type="match status" value="1"/>
</dbReference>
<dbReference type="InterPro" id="IPR017953">
    <property type="entry name" value="Carbohydrate_kinase_pred_CS"/>
</dbReference>
<keyword evidence="8 17" id="KW-0521">NADP</keyword>
<dbReference type="PROSITE" id="PS01050">
    <property type="entry name" value="YJEF_C_2"/>
    <property type="match status" value="1"/>
</dbReference>
<feature type="binding site" evidence="18">
    <location>
        <position position="160"/>
    </location>
    <ligand>
        <name>(6S)-NADPHX</name>
        <dbReference type="ChEBI" id="CHEBI:64076"/>
    </ligand>
</feature>
<evidence type="ECO:0000256" key="10">
    <source>
        <dbReference type="ARBA" id="ARBA00023027"/>
    </source>
</evidence>
<dbReference type="PROSITE" id="PS51383">
    <property type="entry name" value="YJEF_C_3"/>
    <property type="match status" value="1"/>
</dbReference>
<dbReference type="GO" id="GO:0005524">
    <property type="term" value="F:ATP binding"/>
    <property type="evidence" value="ECO:0007669"/>
    <property type="project" value="UniProtKB-UniRule"/>
</dbReference>
<feature type="binding site" evidence="18">
    <location>
        <position position="163"/>
    </location>
    <ligand>
        <name>K(+)</name>
        <dbReference type="ChEBI" id="CHEBI:29103"/>
    </ligand>
</feature>
<feature type="binding site" evidence="17">
    <location>
        <position position="264"/>
    </location>
    <ligand>
        <name>(6S)-NADPHX</name>
        <dbReference type="ChEBI" id="CHEBI:64076"/>
    </ligand>
</feature>
<dbReference type="GO" id="GO:0046496">
    <property type="term" value="P:nicotinamide nucleotide metabolic process"/>
    <property type="evidence" value="ECO:0007669"/>
    <property type="project" value="UniProtKB-UniRule"/>
</dbReference>
<dbReference type="NCBIfam" id="TIGR00196">
    <property type="entry name" value="yjeF_cterm"/>
    <property type="match status" value="1"/>
</dbReference>
<keyword evidence="10 17" id="KW-0520">NAD</keyword>
<dbReference type="PANTHER" id="PTHR12592:SF0">
    <property type="entry name" value="ATP-DEPENDENT (S)-NAD(P)H-HYDRATE DEHYDRATASE"/>
    <property type="match status" value="1"/>
</dbReference>
<feature type="binding site" evidence="17">
    <location>
        <position position="378"/>
    </location>
    <ligand>
        <name>(6S)-NADPHX</name>
        <dbReference type="ChEBI" id="CHEBI:64076"/>
    </ligand>
</feature>
<evidence type="ECO:0000313" key="23">
    <source>
        <dbReference type="Proteomes" id="UP000321612"/>
    </source>
</evidence>
<comment type="similarity">
    <text evidence="18">Belongs to the NnrE/AIBP family.</text>
</comment>
<dbReference type="EMBL" id="SDIK01000022">
    <property type="protein sequence ID" value="TXJ62677.1"/>
    <property type="molecule type" value="Genomic_DNA"/>
</dbReference>
<comment type="catalytic activity">
    <reaction evidence="15 17 19">
        <text>(6S)-NADHX + ADP = AMP + phosphate + NADH + H(+)</text>
        <dbReference type="Rhea" id="RHEA:32223"/>
        <dbReference type="ChEBI" id="CHEBI:15378"/>
        <dbReference type="ChEBI" id="CHEBI:43474"/>
        <dbReference type="ChEBI" id="CHEBI:57945"/>
        <dbReference type="ChEBI" id="CHEBI:64074"/>
        <dbReference type="ChEBI" id="CHEBI:456215"/>
        <dbReference type="ChEBI" id="CHEBI:456216"/>
        <dbReference type="EC" id="4.2.1.136"/>
    </reaction>
</comment>
<dbReference type="PIRSF" id="PIRSF017184">
    <property type="entry name" value="Nnr"/>
    <property type="match status" value="1"/>
</dbReference>
<evidence type="ECO:0000256" key="5">
    <source>
        <dbReference type="ARBA" id="ARBA00022723"/>
    </source>
</evidence>
<dbReference type="NCBIfam" id="TIGR00197">
    <property type="entry name" value="yjeF_nterm"/>
    <property type="match status" value="1"/>
</dbReference>
<comment type="function">
    <text evidence="18">Catalyzes the epimerization of the S- and R-forms of NAD(P)HX, a damaged form of NAD(P)H that is a result of enzymatic or heat-dependent hydration. This is a prerequisite for the S-specific NAD(P)H-hydrate dehydratase to allow the repair of both epimers of NAD(P)HX.</text>
</comment>
<dbReference type="GO" id="GO:0052855">
    <property type="term" value="F:ADP-dependent NAD(P)H-hydrate dehydratase activity"/>
    <property type="evidence" value="ECO:0007669"/>
    <property type="project" value="UniProtKB-UniRule"/>
</dbReference>
<feature type="binding site" evidence="18">
    <location>
        <position position="127"/>
    </location>
    <ligand>
        <name>K(+)</name>
        <dbReference type="ChEBI" id="CHEBI:29103"/>
    </ligand>
</feature>
<feature type="domain" description="YjeF C-terminal" evidence="20">
    <location>
        <begin position="229"/>
        <end position="503"/>
    </location>
</feature>
<dbReference type="PROSITE" id="PS51385">
    <property type="entry name" value="YJEF_N"/>
    <property type="match status" value="1"/>
</dbReference>
<evidence type="ECO:0000256" key="14">
    <source>
        <dbReference type="ARBA" id="ARBA00025153"/>
    </source>
</evidence>
<evidence type="ECO:0000256" key="15">
    <source>
        <dbReference type="ARBA" id="ARBA00048238"/>
    </source>
</evidence>
<feature type="binding site" evidence="18">
    <location>
        <position position="58"/>
    </location>
    <ligand>
        <name>K(+)</name>
        <dbReference type="ChEBI" id="CHEBI:29103"/>
    </ligand>
</feature>
<comment type="cofactor">
    <cofactor evidence="17">
        <name>Mg(2+)</name>
        <dbReference type="ChEBI" id="CHEBI:18420"/>
    </cofactor>
</comment>
<comment type="similarity">
    <text evidence="4 19">In the C-terminal section; belongs to the NnrD/CARKD family.</text>
</comment>
<dbReference type="SUPFAM" id="SSF53613">
    <property type="entry name" value="Ribokinase-like"/>
    <property type="match status" value="1"/>
</dbReference>
<keyword evidence="7 17" id="KW-0067">ATP-binding</keyword>
<comment type="function">
    <text evidence="17">Catalyzes the dehydration of the S-form of NAD(P)HX at the expense of ADP, which is converted to AMP. Together with NAD(P)HX epimerase, which catalyzes the epimerization of the S- and R-forms, the enzyme allows the repair of both epimers of NAD(P)HX, a damaged form of NAD(P)H that is a result of enzymatic or heat-dependent hydration.</text>
</comment>
<keyword evidence="11 18" id="KW-0413">Isomerase</keyword>
<dbReference type="Gene3D" id="3.40.1190.20">
    <property type="match status" value="1"/>
</dbReference>
<comment type="function">
    <text evidence="14 19">Bifunctional enzyme that catalyzes the epimerization of the S- and R-forms of NAD(P)HX and the dehydration of the S-form of NAD(P)HX at the expense of ADP, which is converted to AMP. This allows the repair of both epimers of NAD(P)HX, a damaged form of NAD(P)H that is a result of enzymatic or heat-dependent hydration.</text>
</comment>
<accession>A0A5C8GKN2</accession>
<evidence type="ECO:0000256" key="9">
    <source>
        <dbReference type="ARBA" id="ARBA00022958"/>
    </source>
</evidence>
<comment type="catalytic activity">
    <reaction evidence="2 18 19">
        <text>(6R)-NADPHX = (6S)-NADPHX</text>
        <dbReference type="Rhea" id="RHEA:32227"/>
        <dbReference type="ChEBI" id="CHEBI:64076"/>
        <dbReference type="ChEBI" id="CHEBI:64077"/>
        <dbReference type="EC" id="5.1.99.6"/>
    </reaction>
</comment>
<keyword evidence="13" id="KW-0511">Multifunctional enzyme</keyword>
<dbReference type="InterPro" id="IPR029056">
    <property type="entry name" value="Ribokinase-like"/>
</dbReference>
<evidence type="ECO:0000256" key="7">
    <source>
        <dbReference type="ARBA" id="ARBA00022840"/>
    </source>
</evidence>
<feature type="binding site" evidence="18">
    <location>
        <begin position="57"/>
        <end position="61"/>
    </location>
    <ligand>
        <name>(6S)-NADPHX</name>
        <dbReference type="ChEBI" id="CHEBI:64076"/>
    </ligand>
</feature>
<evidence type="ECO:0000256" key="6">
    <source>
        <dbReference type="ARBA" id="ARBA00022741"/>
    </source>
</evidence>
<feature type="binding site" evidence="17">
    <location>
        <begin position="414"/>
        <end position="418"/>
    </location>
    <ligand>
        <name>AMP</name>
        <dbReference type="ChEBI" id="CHEBI:456215"/>
    </ligand>
</feature>
<dbReference type="GO" id="GO:0110051">
    <property type="term" value="P:metabolite repair"/>
    <property type="evidence" value="ECO:0007669"/>
    <property type="project" value="TreeGrafter"/>
</dbReference>
<feature type="binding site" evidence="17">
    <location>
        <position position="444"/>
    </location>
    <ligand>
        <name>(6S)-NADPHX</name>
        <dbReference type="ChEBI" id="CHEBI:64076"/>
    </ligand>
</feature>
<evidence type="ECO:0000256" key="3">
    <source>
        <dbReference type="ARBA" id="ARBA00006001"/>
    </source>
</evidence>
<keyword evidence="23" id="KW-1185">Reference proteome</keyword>
<comment type="caution">
    <text evidence="18">Lacks conserved residue(s) required for the propagation of feature annotation.</text>
</comment>
<evidence type="ECO:0000256" key="1">
    <source>
        <dbReference type="ARBA" id="ARBA00000013"/>
    </source>
</evidence>
<dbReference type="GO" id="GO:0052856">
    <property type="term" value="F:NAD(P)HX epimerase activity"/>
    <property type="evidence" value="ECO:0007669"/>
    <property type="project" value="UniProtKB-UniRule"/>
</dbReference>
<dbReference type="AlphaFoldDB" id="A0A5C8GKN2"/>
<sequence>MKIFTSAQLRELDKYTIEHEPIRSVDIMERAAKAMTHAIMEEWNTNTPIVVFAGPGNNGGDALAMARLLLTEGYKPKVVLFNISDKLSEDCAINKQRLVEIKHFKDFTEVTTTFDPPELTADTLVIDGLFGTGISKPLAGGFASLVKYINQSPAKVVSIDIPSGLMPEDNSLNVTANIIRADLTLTLHQKKLSFFFSDAQAYLGRIKILDIRLDRNFIDKTECQFTLLEEKDIRPLLLHRNDFAHKGQMGNALIIAGCYGMAGASILATKACLRAGVGKVTVHTPKKNYDIMQISVPEAVMQMDHEETAFSEAVDTEDFDALGIGPGLGQMENTAIAMISQIRRAQCPVVADADALNILASHRAWMQQLPRNIIMTPHPLEFDRISSVPANCDYERLQQARNMAQGIHAFILLKGHRSALCLPNGNVIFNSTGNSGMATAGSGDVLTGIITGLLARGYKHANACAVGMFLHGLAGDLAAKELGKESLVAGDIIRYLPEAFKKLND</sequence>
<feature type="binding site" evidence="18">
    <location>
        <begin position="131"/>
        <end position="137"/>
    </location>
    <ligand>
        <name>(6S)-NADPHX</name>
        <dbReference type="ChEBI" id="CHEBI:64076"/>
    </ligand>
</feature>
<feature type="domain" description="YjeF N-terminal" evidence="21">
    <location>
        <begin position="9"/>
        <end position="219"/>
    </location>
</feature>
<evidence type="ECO:0000256" key="13">
    <source>
        <dbReference type="ARBA" id="ARBA00023268"/>
    </source>
</evidence>
<dbReference type="Pfam" id="PF01256">
    <property type="entry name" value="Carb_kinase"/>
    <property type="match status" value="1"/>
</dbReference>
<evidence type="ECO:0000256" key="4">
    <source>
        <dbReference type="ARBA" id="ARBA00009524"/>
    </source>
</evidence>